<keyword evidence="7" id="KW-0472">Membrane</keyword>
<dbReference type="InterPro" id="IPR013563">
    <property type="entry name" value="Oligopep_ABC_C"/>
</dbReference>
<dbReference type="InterPro" id="IPR003593">
    <property type="entry name" value="AAA+_ATPase"/>
</dbReference>
<dbReference type="InterPro" id="IPR050388">
    <property type="entry name" value="ABC_Ni/Peptide_Import"/>
</dbReference>
<dbReference type="SMART" id="SM00382">
    <property type="entry name" value="AAA"/>
    <property type="match status" value="1"/>
</dbReference>
<dbReference type="SUPFAM" id="SSF52540">
    <property type="entry name" value="P-loop containing nucleoside triphosphate hydrolases"/>
    <property type="match status" value="1"/>
</dbReference>
<dbReference type="GO" id="GO:0005524">
    <property type="term" value="F:ATP binding"/>
    <property type="evidence" value="ECO:0007669"/>
    <property type="project" value="UniProtKB-KW"/>
</dbReference>
<keyword evidence="6 9" id="KW-0067">ATP-binding</keyword>
<comment type="caution">
    <text evidence="9">The sequence shown here is derived from an EMBL/GenBank/DDBJ whole genome shotgun (WGS) entry which is preliminary data.</text>
</comment>
<protein>
    <submittedName>
        <fullName evidence="9">ABC transporter ATP-binding protein</fullName>
    </submittedName>
</protein>
<evidence type="ECO:0000256" key="7">
    <source>
        <dbReference type="ARBA" id="ARBA00023136"/>
    </source>
</evidence>
<dbReference type="PANTHER" id="PTHR43297:SF2">
    <property type="entry name" value="DIPEPTIDE TRANSPORT ATP-BINDING PROTEIN DPPD"/>
    <property type="match status" value="1"/>
</dbReference>
<dbReference type="Gene3D" id="3.40.50.300">
    <property type="entry name" value="P-loop containing nucleotide triphosphate hydrolases"/>
    <property type="match status" value="1"/>
</dbReference>
<dbReference type="FunFam" id="3.40.50.300:FF:000016">
    <property type="entry name" value="Oligopeptide ABC transporter ATP-binding component"/>
    <property type="match status" value="1"/>
</dbReference>
<dbReference type="GO" id="GO:0015833">
    <property type="term" value="P:peptide transport"/>
    <property type="evidence" value="ECO:0007669"/>
    <property type="project" value="InterPro"/>
</dbReference>
<keyword evidence="5" id="KW-0547">Nucleotide-binding</keyword>
<dbReference type="PROSITE" id="PS50893">
    <property type="entry name" value="ABC_TRANSPORTER_2"/>
    <property type="match status" value="1"/>
</dbReference>
<dbReference type="AlphaFoldDB" id="A0A3E3DUE8"/>
<dbReference type="RefSeq" id="WP_117447252.1">
    <property type="nucleotide sequence ID" value="NZ_CALCIP010000001.1"/>
</dbReference>
<reference evidence="9 10" key="1">
    <citation type="submission" date="2018-08" db="EMBL/GenBank/DDBJ databases">
        <title>A genome reference for cultivated species of the human gut microbiota.</title>
        <authorList>
            <person name="Zou Y."/>
            <person name="Xue W."/>
            <person name="Luo G."/>
        </authorList>
    </citation>
    <scope>NUCLEOTIDE SEQUENCE [LARGE SCALE GENOMIC DNA]</scope>
    <source>
        <strain evidence="9 10">TF08-11</strain>
    </source>
</reference>
<keyword evidence="4" id="KW-1003">Cell membrane</keyword>
<organism evidence="9 10">
    <name type="scientific">Faecalicoccus pleomorphus</name>
    <dbReference type="NCBI Taxonomy" id="1323"/>
    <lineage>
        <taxon>Bacteria</taxon>
        <taxon>Bacillati</taxon>
        <taxon>Bacillota</taxon>
        <taxon>Erysipelotrichia</taxon>
        <taxon>Erysipelotrichales</taxon>
        <taxon>Erysipelotrichaceae</taxon>
        <taxon>Faecalicoccus</taxon>
    </lineage>
</organism>
<dbReference type="EMBL" id="QUSK01000038">
    <property type="protein sequence ID" value="RGD72843.1"/>
    <property type="molecule type" value="Genomic_DNA"/>
</dbReference>
<accession>A0A3E3DUE8</accession>
<evidence type="ECO:0000256" key="6">
    <source>
        <dbReference type="ARBA" id="ARBA00022840"/>
    </source>
</evidence>
<dbReference type="Proteomes" id="UP000260721">
    <property type="component" value="Unassembled WGS sequence"/>
</dbReference>
<dbReference type="InterPro" id="IPR027417">
    <property type="entry name" value="P-loop_NTPase"/>
</dbReference>
<dbReference type="GO" id="GO:0016887">
    <property type="term" value="F:ATP hydrolysis activity"/>
    <property type="evidence" value="ECO:0007669"/>
    <property type="project" value="InterPro"/>
</dbReference>
<dbReference type="STRING" id="1123313.GCA_000420345_00759"/>
<dbReference type="InterPro" id="IPR003439">
    <property type="entry name" value="ABC_transporter-like_ATP-bd"/>
</dbReference>
<dbReference type="GO" id="GO:0005886">
    <property type="term" value="C:plasma membrane"/>
    <property type="evidence" value="ECO:0007669"/>
    <property type="project" value="UniProtKB-SubCell"/>
</dbReference>
<dbReference type="PROSITE" id="PS00211">
    <property type="entry name" value="ABC_TRANSPORTER_1"/>
    <property type="match status" value="1"/>
</dbReference>
<dbReference type="CDD" id="cd03257">
    <property type="entry name" value="ABC_NikE_OppD_transporters"/>
    <property type="match status" value="1"/>
</dbReference>
<keyword evidence="3" id="KW-0813">Transport</keyword>
<gene>
    <name evidence="9" type="ORF">DXC78_12080</name>
</gene>
<dbReference type="InterPro" id="IPR017871">
    <property type="entry name" value="ABC_transporter-like_CS"/>
</dbReference>
<proteinExistence type="inferred from homology"/>
<evidence type="ECO:0000259" key="8">
    <source>
        <dbReference type="PROSITE" id="PS50893"/>
    </source>
</evidence>
<sequence>MKENRERILKIRDLNISFKTTGGKVHAVRGVNLDLYKGETIAIVGESGSGKSVTTKAVMGLLANNGSIDSGSIEYHWNDEYTGEPKTVDICQLNEKELQSEIRGRKIAMVFQDPMTSLNPTMTIGKQIMEPMMYHYKKSKQEAYAKALELLELVGITDAKKRMKNYPHQLSGGMRQRIVIAIALSCDPYVLICDEPTTALDVTIQAKILELIQDIQKKKELSVIYITHDLGVVAKVADYVNVMYAGKIVETGTIDEIFYDPRHPYTWGLLSSMPDLDTDDDELYTIPGTPPNLAHEVKGDAFAPRNEFALNIDLREDPPMFKVPGSDSHQIASWLMHPNAPKVDMPEALRKRLDKMKQKGEPNHDGSTTHFGS</sequence>
<comment type="subcellular location">
    <subcellularLocation>
        <location evidence="1">Cell membrane</location>
        <topology evidence="1">Peripheral membrane protein</topology>
    </subcellularLocation>
</comment>
<dbReference type="PANTHER" id="PTHR43297">
    <property type="entry name" value="OLIGOPEPTIDE TRANSPORT ATP-BINDING PROTEIN APPD"/>
    <property type="match status" value="1"/>
</dbReference>
<feature type="domain" description="ABC transporter" evidence="8">
    <location>
        <begin position="11"/>
        <end position="270"/>
    </location>
</feature>
<evidence type="ECO:0000256" key="2">
    <source>
        <dbReference type="ARBA" id="ARBA00005417"/>
    </source>
</evidence>
<evidence type="ECO:0000256" key="5">
    <source>
        <dbReference type="ARBA" id="ARBA00022741"/>
    </source>
</evidence>
<dbReference type="NCBIfam" id="TIGR01727">
    <property type="entry name" value="oligo_HPY"/>
    <property type="match status" value="1"/>
</dbReference>
<evidence type="ECO:0000256" key="3">
    <source>
        <dbReference type="ARBA" id="ARBA00022448"/>
    </source>
</evidence>
<dbReference type="Pfam" id="PF00005">
    <property type="entry name" value="ABC_tran"/>
    <property type="match status" value="1"/>
</dbReference>
<name>A0A3E3DUE8_9FIRM</name>
<evidence type="ECO:0000256" key="4">
    <source>
        <dbReference type="ARBA" id="ARBA00022475"/>
    </source>
</evidence>
<dbReference type="Pfam" id="PF08352">
    <property type="entry name" value="oligo_HPY"/>
    <property type="match status" value="1"/>
</dbReference>
<evidence type="ECO:0000313" key="10">
    <source>
        <dbReference type="Proteomes" id="UP000260721"/>
    </source>
</evidence>
<comment type="similarity">
    <text evidence="2">Belongs to the ABC transporter superfamily.</text>
</comment>
<evidence type="ECO:0000256" key="1">
    <source>
        <dbReference type="ARBA" id="ARBA00004202"/>
    </source>
</evidence>
<evidence type="ECO:0000313" key="9">
    <source>
        <dbReference type="EMBL" id="RGD72843.1"/>
    </source>
</evidence>